<comment type="caution">
    <text evidence="2">The sequence shown here is derived from an EMBL/GenBank/DDBJ whole genome shotgun (WGS) entry which is preliminary data.</text>
</comment>
<feature type="transmembrane region" description="Helical" evidence="1">
    <location>
        <begin position="297"/>
        <end position="320"/>
    </location>
</feature>
<accession>A0A4S2AGL8</accession>
<dbReference type="Pfam" id="PF14897">
    <property type="entry name" value="EpsG"/>
    <property type="match status" value="1"/>
</dbReference>
<evidence type="ECO:0000313" key="2">
    <source>
        <dbReference type="EMBL" id="TGX99293.1"/>
    </source>
</evidence>
<reference evidence="2 3" key="1">
    <citation type="submission" date="2019-04" db="EMBL/GenBank/DDBJ databases">
        <title>Microbes associate with the intestines of laboratory mice.</title>
        <authorList>
            <person name="Navarre W."/>
            <person name="Wong E."/>
            <person name="Huang K."/>
            <person name="Tropini C."/>
            <person name="Ng K."/>
            <person name="Yu B."/>
        </authorList>
    </citation>
    <scope>NUCLEOTIDE SEQUENCE [LARGE SCALE GENOMIC DNA]</scope>
    <source>
        <strain evidence="2 3">NM69_E16B</strain>
    </source>
</reference>
<name>A0A4S2AGL8_9BACE</name>
<dbReference type="EMBL" id="SRYZ01000067">
    <property type="protein sequence ID" value="TGX99293.1"/>
    <property type="molecule type" value="Genomic_DNA"/>
</dbReference>
<keyword evidence="3" id="KW-1185">Reference proteome</keyword>
<keyword evidence="1" id="KW-1133">Transmembrane helix</keyword>
<protein>
    <submittedName>
        <fullName evidence="2">EpsG family protein</fullName>
    </submittedName>
</protein>
<feature type="transmembrane region" description="Helical" evidence="1">
    <location>
        <begin position="273"/>
        <end position="291"/>
    </location>
</feature>
<feature type="transmembrane region" description="Helical" evidence="1">
    <location>
        <begin position="327"/>
        <end position="347"/>
    </location>
</feature>
<dbReference type="AlphaFoldDB" id="A0A4S2AGL8"/>
<feature type="transmembrane region" description="Helical" evidence="1">
    <location>
        <begin position="240"/>
        <end position="261"/>
    </location>
</feature>
<feature type="transmembrane region" description="Helical" evidence="1">
    <location>
        <begin position="90"/>
        <end position="109"/>
    </location>
</feature>
<dbReference type="RefSeq" id="WP_136011368.1">
    <property type="nucleotide sequence ID" value="NZ_SRYZ01000067.1"/>
</dbReference>
<feature type="transmembrane region" description="Helical" evidence="1">
    <location>
        <begin position="29"/>
        <end position="48"/>
    </location>
</feature>
<organism evidence="2 3">
    <name type="scientific">Bacteroides muris</name>
    <name type="common">ex Afrizal et al. 2022</name>
    <dbReference type="NCBI Taxonomy" id="2516960"/>
    <lineage>
        <taxon>Bacteria</taxon>
        <taxon>Pseudomonadati</taxon>
        <taxon>Bacteroidota</taxon>
        <taxon>Bacteroidia</taxon>
        <taxon>Bacteroidales</taxon>
        <taxon>Bacteroidaceae</taxon>
        <taxon>Bacteroides</taxon>
    </lineage>
</organism>
<feature type="transmembrane region" description="Helical" evidence="1">
    <location>
        <begin position="121"/>
        <end position="148"/>
    </location>
</feature>
<feature type="transmembrane region" description="Helical" evidence="1">
    <location>
        <begin position="160"/>
        <end position="183"/>
    </location>
</feature>
<keyword evidence="1" id="KW-0472">Membrane</keyword>
<keyword evidence="1" id="KW-0812">Transmembrane</keyword>
<sequence>MLFSYVVYTLLVLVVCSATFYVWKNCNVRYSVLLIPSFCYAFLVGMRYDVGADWFSYHDYYIYVLAGGDLDLEFAYVFLNKTVAFFGLNYQAFFIVVALLEILLLYKFLERRRRICFFGVLLYFLIGPFFSSLNLVRQSLAFFVFLYALRYIESRDWKRYAVMMILAFGFHTSSLVLVPLYFVNRIDDSFLNKRILLLGLFALTVLFGSTLMERLGNLFFEMVDAWQYQRYASGFLENSFSYGLGFIGIKLIDLIMICYAAKLNRVFKNEGFTVIWWIYYIGVLIFNMGMANQLTIRMSYCMTSLRFVLLSYLCCYAFLIVKCKTKLVTVVTVCILLFSVMTFYGAIAQGHNGCSPFQFAL</sequence>
<evidence type="ECO:0000313" key="3">
    <source>
        <dbReference type="Proteomes" id="UP000310532"/>
    </source>
</evidence>
<evidence type="ECO:0000256" key="1">
    <source>
        <dbReference type="SAM" id="Phobius"/>
    </source>
</evidence>
<gene>
    <name evidence="2" type="ORF">E5355_17635</name>
</gene>
<feature type="transmembrane region" description="Helical" evidence="1">
    <location>
        <begin position="195"/>
        <end position="212"/>
    </location>
</feature>
<dbReference type="InterPro" id="IPR049458">
    <property type="entry name" value="EpsG-like"/>
</dbReference>
<proteinExistence type="predicted"/>
<dbReference type="Proteomes" id="UP000310532">
    <property type="component" value="Unassembled WGS sequence"/>
</dbReference>
<feature type="transmembrane region" description="Helical" evidence="1">
    <location>
        <begin position="5"/>
        <end position="23"/>
    </location>
</feature>